<dbReference type="Proteomes" id="UP000812031">
    <property type="component" value="Unassembled WGS sequence"/>
</dbReference>
<dbReference type="RefSeq" id="WP_219319212.1">
    <property type="nucleotide sequence ID" value="NZ_JAHWYN010000036.1"/>
</dbReference>
<keyword evidence="1" id="KW-0732">Signal</keyword>
<keyword evidence="3" id="KW-1185">Reference proteome</keyword>
<organism evidence="2 3">
    <name type="scientific">Flavobacterium taihuense</name>
    <dbReference type="NCBI Taxonomy" id="2857508"/>
    <lineage>
        <taxon>Bacteria</taxon>
        <taxon>Pseudomonadati</taxon>
        <taxon>Bacteroidota</taxon>
        <taxon>Flavobacteriia</taxon>
        <taxon>Flavobacteriales</taxon>
        <taxon>Flavobacteriaceae</taxon>
        <taxon>Flavobacterium</taxon>
    </lineage>
</organism>
<evidence type="ECO:0000313" key="2">
    <source>
        <dbReference type="EMBL" id="MBW4362740.1"/>
    </source>
</evidence>
<accession>A0ABS6Y1D3</accession>
<evidence type="ECO:0000256" key="1">
    <source>
        <dbReference type="SAM" id="SignalP"/>
    </source>
</evidence>
<dbReference type="EMBL" id="JAHWYN010000036">
    <property type="protein sequence ID" value="MBW4362740.1"/>
    <property type="molecule type" value="Genomic_DNA"/>
</dbReference>
<feature type="chain" id="PRO_5045324800" description="YD repeat-containing protein" evidence="1">
    <location>
        <begin position="22"/>
        <end position="291"/>
    </location>
</feature>
<comment type="caution">
    <text evidence="2">The sequence shown here is derived from an EMBL/GenBank/DDBJ whole genome shotgun (WGS) entry which is preliminary data.</text>
</comment>
<evidence type="ECO:0000313" key="3">
    <source>
        <dbReference type="Proteomes" id="UP000812031"/>
    </source>
</evidence>
<proteinExistence type="predicted"/>
<reference evidence="2 3" key="1">
    <citation type="submission" date="2021-07" db="EMBL/GenBank/DDBJ databases">
        <title>Flavobacterium sp. nov. isolated from sediment on the Taihu Lake.</title>
        <authorList>
            <person name="Qu J.-H."/>
        </authorList>
    </citation>
    <scope>NUCLEOTIDE SEQUENCE [LARGE SCALE GENOMIC DNA]</scope>
    <source>
        <strain evidence="2 3">NAS39</strain>
    </source>
</reference>
<sequence length="291" mass="33876">MNRIKNLFIISLMLLINPAFSQISDASLKSNPMLELLGANAKTMGLKGDVTQMQVQQFSLDAKGNKIADSLTFSNLYKFDKDGLTKEFEENYTDFQSKKYFFSYTNKGYVSHIDIETNDLSKDKDTSDTNLANQAQTSFFSTIDYKYVKKKNILYKGQENIEGELKKTNTRNEYFYHFNDNNQIVQIDYQSTDLVTKYIYDPNGMINEIQTLKSGVLLNKNICKYDRNNRLIHIITIKANNNTKYPNEEISINYKLDNNGNIIEKKTLTYLYTKGTKDFFEGYLHLYNYTY</sequence>
<evidence type="ECO:0008006" key="4">
    <source>
        <dbReference type="Google" id="ProtNLM"/>
    </source>
</evidence>
<protein>
    <recommendedName>
        <fullName evidence="4">YD repeat-containing protein</fullName>
    </recommendedName>
</protein>
<gene>
    <name evidence="2" type="ORF">KZH69_19850</name>
</gene>
<feature type="signal peptide" evidence="1">
    <location>
        <begin position="1"/>
        <end position="21"/>
    </location>
</feature>
<name>A0ABS6Y1D3_9FLAO</name>